<evidence type="ECO:0000259" key="2">
    <source>
        <dbReference type="Pfam" id="PF01757"/>
    </source>
</evidence>
<evidence type="ECO:0000313" key="3">
    <source>
        <dbReference type="EMBL" id="OCT52443.1"/>
    </source>
</evidence>
<dbReference type="InterPro" id="IPR002656">
    <property type="entry name" value="Acyl_transf_3_dom"/>
</dbReference>
<dbReference type="AlphaFoldDB" id="A0A1C1CVC0"/>
<feature type="domain" description="Acyltransferase 3" evidence="2">
    <location>
        <begin position="77"/>
        <end position="445"/>
    </location>
</feature>
<keyword evidence="4" id="KW-1185">Reference proteome</keyword>
<dbReference type="Proteomes" id="UP000094526">
    <property type="component" value="Unassembled WGS sequence"/>
</dbReference>
<comment type="caution">
    <text evidence="3">The sequence shown here is derived from an EMBL/GenBank/DDBJ whole genome shotgun (WGS) entry which is preliminary data.</text>
</comment>
<feature type="transmembrane region" description="Helical" evidence="1">
    <location>
        <begin position="374"/>
        <end position="394"/>
    </location>
</feature>
<dbReference type="PANTHER" id="PTHR23028">
    <property type="entry name" value="ACETYLTRANSFERASE"/>
    <property type="match status" value="1"/>
</dbReference>
<dbReference type="VEuPathDB" id="FungiDB:G647_03842"/>
<feature type="transmembrane region" description="Helical" evidence="1">
    <location>
        <begin position="163"/>
        <end position="183"/>
    </location>
</feature>
<feature type="transmembrane region" description="Helical" evidence="1">
    <location>
        <begin position="444"/>
        <end position="462"/>
    </location>
</feature>
<accession>A0A1C1CVC0</accession>
<dbReference type="VEuPathDB" id="FungiDB:CLCR_10138"/>
<dbReference type="Pfam" id="PF01757">
    <property type="entry name" value="Acyl_transf_3"/>
    <property type="match status" value="1"/>
</dbReference>
<dbReference type="InterPro" id="IPR050879">
    <property type="entry name" value="Acyltransferase_3"/>
</dbReference>
<dbReference type="EMBL" id="LGRB01000008">
    <property type="protein sequence ID" value="OCT52443.1"/>
    <property type="molecule type" value="Genomic_DNA"/>
</dbReference>
<name>A0A1C1CVC0_9EURO</name>
<dbReference type="GO" id="GO:0016747">
    <property type="term" value="F:acyltransferase activity, transferring groups other than amino-acyl groups"/>
    <property type="evidence" value="ECO:0007669"/>
    <property type="project" value="InterPro"/>
</dbReference>
<feature type="transmembrane region" description="Helical" evidence="1">
    <location>
        <begin position="272"/>
        <end position="294"/>
    </location>
</feature>
<feature type="transmembrane region" description="Helical" evidence="1">
    <location>
        <begin position="77"/>
        <end position="96"/>
    </location>
</feature>
<gene>
    <name evidence="3" type="ORF">CLCR_10138</name>
</gene>
<reference evidence="4" key="1">
    <citation type="submission" date="2015-07" db="EMBL/GenBank/DDBJ databases">
        <authorList>
            <person name="Teixeira M.M."/>
            <person name="Souza R.C."/>
            <person name="Almeida L.G."/>
            <person name="Vicente V.A."/>
            <person name="de Hoog S."/>
            <person name="Bocca A.L."/>
            <person name="de Almeida S.R."/>
            <person name="Vasconcelos A.T."/>
            <person name="Felipe M.S."/>
        </authorList>
    </citation>
    <scope>NUCLEOTIDE SEQUENCE [LARGE SCALE GENOMIC DNA]</scope>
    <source>
        <strain evidence="4">KSF</strain>
    </source>
</reference>
<evidence type="ECO:0000256" key="1">
    <source>
        <dbReference type="SAM" id="Phobius"/>
    </source>
</evidence>
<sequence length="487" mass="56141">MEQAVPLLHETYLDNVPETYPHPLPDDLSIPTRRQLRPEQWKWIQFKHMLKSCLSGLLPTYMHRRETAGRKELHPTAYLDALRGYAALIVFFYHSFPLPSIWVFQNLFFFRVLFRGGPGMVAIFFVISGYVLSNRMLVMTHNRDPAKLLDCLASSTFRRWLRLYGSTGVATFVAMAFTQLGWFKPHATERKETLHGQLWDWFNDWLYSSDPFAPLQGWIHGGAFGSRYLYQMWTIPVEYRGSMVVFAFCAASCKLSTRSRWIALWTVVLLAYYWRAVYVAEFLAGTFIADLALLRHPERVIGKVLPQAETSEKQPTPLPGWWQAHGVASKLGCIIMCTAGLFLLSQPDDPDTNPEIPSPWPSLLRLVPSWYGDAMYTFWVSIGAMLLVLALDNYPALQVPFNWSFSQYLGDLSFGIYCMHIIVLESLFKPILNPWREKTLGQGYLACFAIEAVATIGVLWMADQFTRADKMVVRSGRWLQRRTFQKW</sequence>
<keyword evidence="1" id="KW-0472">Membrane</keyword>
<protein>
    <recommendedName>
        <fullName evidence="2">Acyltransferase 3 domain-containing protein</fullName>
    </recommendedName>
</protein>
<dbReference type="OrthoDB" id="5819582at2759"/>
<feature type="transmembrane region" description="Helical" evidence="1">
    <location>
        <begin position="108"/>
        <end position="133"/>
    </location>
</feature>
<keyword evidence="1" id="KW-1133">Transmembrane helix</keyword>
<organism evidence="3 4">
    <name type="scientific">Cladophialophora carrionii</name>
    <dbReference type="NCBI Taxonomy" id="86049"/>
    <lineage>
        <taxon>Eukaryota</taxon>
        <taxon>Fungi</taxon>
        <taxon>Dikarya</taxon>
        <taxon>Ascomycota</taxon>
        <taxon>Pezizomycotina</taxon>
        <taxon>Eurotiomycetes</taxon>
        <taxon>Chaetothyriomycetidae</taxon>
        <taxon>Chaetothyriales</taxon>
        <taxon>Herpotrichiellaceae</taxon>
        <taxon>Cladophialophora</taxon>
    </lineage>
</organism>
<dbReference type="STRING" id="86049.A0A1C1CVC0"/>
<dbReference type="PANTHER" id="PTHR23028:SF134">
    <property type="entry name" value="PUTATIVE (AFU_ORTHOLOGUE AFUA_4G08520)-RELATED"/>
    <property type="match status" value="1"/>
</dbReference>
<proteinExistence type="predicted"/>
<evidence type="ECO:0000313" key="4">
    <source>
        <dbReference type="Proteomes" id="UP000094526"/>
    </source>
</evidence>
<keyword evidence="1" id="KW-0812">Transmembrane</keyword>
<dbReference type="eggNOG" id="ENOG502SMT3">
    <property type="taxonomic scope" value="Eukaryota"/>
</dbReference>